<dbReference type="PANTHER" id="PTHR33332">
    <property type="entry name" value="REVERSE TRANSCRIPTASE DOMAIN-CONTAINING PROTEIN"/>
    <property type="match status" value="1"/>
</dbReference>
<dbReference type="EMBL" id="KL224623">
    <property type="protein sequence ID" value="KFW62232.1"/>
    <property type="molecule type" value="Genomic_DNA"/>
</dbReference>
<dbReference type="PRINTS" id="PR01345">
    <property type="entry name" value="CERVTRCPTASE"/>
</dbReference>
<protein>
    <recommendedName>
        <fullName evidence="3">Reverse transcriptase domain-containing protein</fullName>
    </recommendedName>
</protein>
<name>A0A093NQ13_PYGAD</name>
<dbReference type="Proteomes" id="UP000054081">
    <property type="component" value="Unassembled WGS sequence"/>
</dbReference>
<feature type="non-terminal residue" evidence="1">
    <location>
        <position position="246"/>
    </location>
</feature>
<feature type="non-terminal residue" evidence="1">
    <location>
        <position position="1"/>
    </location>
</feature>
<evidence type="ECO:0000313" key="2">
    <source>
        <dbReference type="Proteomes" id="UP000054081"/>
    </source>
</evidence>
<evidence type="ECO:0008006" key="3">
    <source>
        <dbReference type="Google" id="ProtNLM"/>
    </source>
</evidence>
<dbReference type="AlphaFoldDB" id="A0A093NQ13"/>
<keyword evidence="2" id="KW-1185">Reference proteome</keyword>
<reference evidence="1 2" key="1">
    <citation type="submission" date="2014-04" db="EMBL/GenBank/DDBJ databases">
        <title>Genome evolution of avian class.</title>
        <authorList>
            <person name="Zhang G."/>
            <person name="Li C."/>
        </authorList>
    </citation>
    <scope>NUCLEOTIDE SEQUENCE [LARGE SCALE GENOMIC DNA]</scope>
    <source>
        <strain evidence="1">BGI_AS28</strain>
    </source>
</reference>
<accession>A0A093NQ13</accession>
<gene>
    <name evidence="1" type="ORF">AS28_00287</name>
</gene>
<organism evidence="1 2">
    <name type="scientific">Pygoscelis adeliae</name>
    <name type="common">Adelie penguin</name>
    <dbReference type="NCBI Taxonomy" id="9238"/>
    <lineage>
        <taxon>Eukaryota</taxon>
        <taxon>Metazoa</taxon>
        <taxon>Chordata</taxon>
        <taxon>Craniata</taxon>
        <taxon>Vertebrata</taxon>
        <taxon>Euteleostomi</taxon>
        <taxon>Archelosauria</taxon>
        <taxon>Archosauria</taxon>
        <taxon>Dinosauria</taxon>
        <taxon>Saurischia</taxon>
        <taxon>Theropoda</taxon>
        <taxon>Coelurosauria</taxon>
        <taxon>Aves</taxon>
        <taxon>Neognathae</taxon>
        <taxon>Neoaves</taxon>
        <taxon>Aequornithes</taxon>
        <taxon>Sphenisciformes</taxon>
        <taxon>Spheniscidae</taxon>
        <taxon>Pygoscelis</taxon>
    </lineage>
</organism>
<proteinExistence type="predicted"/>
<evidence type="ECO:0000313" key="1">
    <source>
        <dbReference type="EMBL" id="KFW62232.1"/>
    </source>
</evidence>
<sequence length="246" mass="28173">RDLDKLEKWAHVNLMRFNKAKCKVLHLGQGNPQTQCRLGDEGIESSPAEKDLGALVDEKLDMSQQCALAAQKANRILGCIKSSVASRSREGILPLYSALVRPHLEYCVQLWSPQHKKDMDLLERVQKRATKMIRGMDHLSYEERLRELGLFSLEKRRLRGDLTAAYQYLKGAYKKDGGKLFSRACCDRTRGNGFKLKGGRFRLGIRKKFFTLRVVKHWHRLPREVVDAPSLEPFKVRLDGALSNLI</sequence>